<proteinExistence type="predicted"/>
<sequence length="132" mass="14787">MAHTTANKIEVINDKALLKAVEGRQIPKGLAEIKALMGTDRHTPEYVYNRVLTNNERTIICFTAGIQPMQQKDNFRDYSGEVRIKIHKAILQLQALVKAFTDANAMAPAKFVQNAPREHASTDYSHLTVSSH</sequence>
<comment type="caution">
    <text evidence="1">The sequence shown here is derived from an EMBL/GenBank/DDBJ whole genome shotgun (WGS) entry which is preliminary data.</text>
</comment>
<name>A0A7V1D0M4_9GAMM</name>
<gene>
    <name evidence="1" type="ORF">ENH88_14910</name>
</gene>
<organism evidence="1">
    <name type="scientific">Pseudoalteromonas prydzensis</name>
    <dbReference type="NCBI Taxonomy" id="182141"/>
    <lineage>
        <taxon>Bacteria</taxon>
        <taxon>Pseudomonadati</taxon>
        <taxon>Pseudomonadota</taxon>
        <taxon>Gammaproteobacteria</taxon>
        <taxon>Alteromonadales</taxon>
        <taxon>Pseudoalteromonadaceae</taxon>
        <taxon>Pseudoalteromonas</taxon>
    </lineage>
</organism>
<dbReference type="AlphaFoldDB" id="A0A7V1D0M4"/>
<reference evidence="1" key="1">
    <citation type="journal article" date="2020" name="mSystems">
        <title>Genome- and Community-Level Interaction Insights into Carbon Utilization and Element Cycling Functions of Hydrothermarchaeota in Hydrothermal Sediment.</title>
        <authorList>
            <person name="Zhou Z."/>
            <person name="Liu Y."/>
            <person name="Xu W."/>
            <person name="Pan J."/>
            <person name="Luo Z.H."/>
            <person name="Li M."/>
        </authorList>
    </citation>
    <scope>NUCLEOTIDE SEQUENCE [LARGE SCALE GENOMIC DNA]</scope>
    <source>
        <strain evidence="1">HyVt-346</strain>
    </source>
</reference>
<accession>A0A7V1D0M4</accession>
<dbReference type="Proteomes" id="UP000886188">
    <property type="component" value="Unassembled WGS sequence"/>
</dbReference>
<dbReference type="RefSeq" id="WP_304183341.1">
    <property type="nucleotide sequence ID" value="NZ_DRGM01000156.1"/>
</dbReference>
<evidence type="ECO:0000313" key="1">
    <source>
        <dbReference type="EMBL" id="HEA17699.1"/>
    </source>
</evidence>
<dbReference type="EMBL" id="DRGM01000156">
    <property type="protein sequence ID" value="HEA17699.1"/>
    <property type="molecule type" value="Genomic_DNA"/>
</dbReference>
<protein>
    <submittedName>
        <fullName evidence="1">Uncharacterized protein</fullName>
    </submittedName>
</protein>